<evidence type="ECO:0000313" key="2">
    <source>
        <dbReference type="Proteomes" id="UP000283727"/>
    </source>
</evidence>
<proteinExistence type="predicted"/>
<dbReference type="AlphaFoldDB" id="A0A415C2N7"/>
<name>A0A415C2N7_BIFBI</name>
<dbReference type="Proteomes" id="UP000283727">
    <property type="component" value="Unassembled WGS sequence"/>
</dbReference>
<protein>
    <submittedName>
        <fullName evidence="1">Uncharacterized protein</fullName>
    </submittedName>
</protein>
<reference evidence="1 2" key="1">
    <citation type="submission" date="2018-08" db="EMBL/GenBank/DDBJ databases">
        <title>A genome reference for cultivated species of the human gut microbiota.</title>
        <authorList>
            <person name="Zou Y."/>
            <person name="Xue W."/>
            <person name="Luo G."/>
        </authorList>
    </citation>
    <scope>NUCLEOTIDE SEQUENCE [LARGE SCALE GENOMIC DNA]</scope>
    <source>
        <strain evidence="1 2">AM12-10</strain>
    </source>
</reference>
<evidence type="ECO:0000313" key="1">
    <source>
        <dbReference type="EMBL" id="RHJ21988.1"/>
    </source>
</evidence>
<gene>
    <name evidence="1" type="ORF">DW137_09135</name>
</gene>
<comment type="caution">
    <text evidence="1">The sequence shown here is derived from an EMBL/GenBank/DDBJ whole genome shotgun (WGS) entry which is preliminary data.</text>
</comment>
<dbReference type="RefSeq" id="WP_117658512.1">
    <property type="nucleotide sequence ID" value="NZ_JAQECX010000005.1"/>
</dbReference>
<sequence length="135" mass="15487">MKQPDNTRRKPPEHLPIILFADWLVNGQTGLSSMSIVSHVTGNPCHGFFKGLPNDFAPLDYGDFDRCVRLIKAVPLVRPHLHVMRDVSDEWKRIIDRFDELETAYKDTDGEDADSRRRFSTLLSSIRHPDNEGTK</sequence>
<accession>A0A415C2N7</accession>
<dbReference type="EMBL" id="QRLR01000006">
    <property type="protein sequence ID" value="RHJ21988.1"/>
    <property type="molecule type" value="Genomic_DNA"/>
</dbReference>
<organism evidence="1 2">
    <name type="scientific">Bifidobacterium bifidum</name>
    <dbReference type="NCBI Taxonomy" id="1681"/>
    <lineage>
        <taxon>Bacteria</taxon>
        <taxon>Bacillati</taxon>
        <taxon>Actinomycetota</taxon>
        <taxon>Actinomycetes</taxon>
        <taxon>Bifidobacteriales</taxon>
        <taxon>Bifidobacteriaceae</taxon>
        <taxon>Bifidobacterium</taxon>
    </lineage>
</organism>